<evidence type="ECO:0000256" key="1">
    <source>
        <dbReference type="ARBA" id="ARBA00000274"/>
    </source>
</evidence>
<dbReference type="RefSeq" id="WP_113875257.1">
    <property type="nucleotide sequence ID" value="NZ_QNRF01000008.1"/>
</dbReference>
<dbReference type="PANTHER" id="PTHR31223:SF70">
    <property type="entry name" value="LOG FAMILY PROTEIN YJL055W"/>
    <property type="match status" value="1"/>
</dbReference>
<keyword evidence="5" id="KW-1185">Reference proteome</keyword>
<dbReference type="InterPro" id="IPR031100">
    <property type="entry name" value="LOG_fam"/>
</dbReference>
<comment type="catalytic activity">
    <reaction evidence="1">
        <text>AMP + H2O = D-ribose 5-phosphate + adenine</text>
        <dbReference type="Rhea" id="RHEA:20129"/>
        <dbReference type="ChEBI" id="CHEBI:15377"/>
        <dbReference type="ChEBI" id="CHEBI:16708"/>
        <dbReference type="ChEBI" id="CHEBI:78346"/>
        <dbReference type="ChEBI" id="CHEBI:456215"/>
        <dbReference type="EC" id="3.2.2.4"/>
    </reaction>
</comment>
<accession>A0A366CVQ5</accession>
<dbReference type="EMBL" id="QNRF01000008">
    <property type="protein sequence ID" value="RBO80168.1"/>
    <property type="molecule type" value="Genomic_DNA"/>
</dbReference>
<gene>
    <name evidence="4" type="ORF">DFP76_10831</name>
</gene>
<organism evidence="4 5">
    <name type="scientific">Marinomonas aquiplantarum</name>
    <dbReference type="NCBI Taxonomy" id="491951"/>
    <lineage>
        <taxon>Bacteria</taxon>
        <taxon>Pseudomonadati</taxon>
        <taxon>Pseudomonadota</taxon>
        <taxon>Gammaproteobacteria</taxon>
        <taxon>Oceanospirillales</taxon>
        <taxon>Oceanospirillaceae</taxon>
        <taxon>Marinomonas</taxon>
    </lineage>
</organism>
<keyword evidence="3" id="KW-0378">Hydrolase</keyword>
<dbReference type="EC" id="3.2.2.n1" evidence="3"/>
<protein>
    <recommendedName>
        <fullName evidence="3">Cytokinin riboside 5'-monophosphate phosphoribohydrolase</fullName>
        <ecNumber evidence="3">3.2.2.n1</ecNumber>
    </recommendedName>
</protein>
<dbReference type="Gene3D" id="3.40.50.450">
    <property type="match status" value="1"/>
</dbReference>
<evidence type="ECO:0000313" key="4">
    <source>
        <dbReference type="EMBL" id="RBO80168.1"/>
    </source>
</evidence>
<dbReference type="AlphaFoldDB" id="A0A366CVQ5"/>
<comment type="caution">
    <text evidence="4">The sequence shown here is derived from an EMBL/GenBank/DDBJ whole genome shotgun (WGS) entry which is preliminary data.</text>
</comment>
<evidence type="ECO:0000256" key="3">
    <source>
        <dbReference type="RuleBase" id="RU363015"/>
    </source>
</evidence>
<dbReference type="NCBIfam" id="TIGR00730">
    <property type="entry name" value="Rossman fold protein, TIGR00730 family"/>
    <property type="match status" value="1"/>
</dbReference>
<dbReference type="GO" id="GO:0009691">
    <property type="term" value="P:cytokinin biosynthetic process"/>
    <property type="evidence" value="ECO:0007669"/>
    <property type="project" value="UniProtKB-UniRule"/>
</dbReference>
<dbReference type="Pfam" id="PF03641">
    <property type="entry name" value="Lysine_decarbox"/>
    <property type="match status" value="1"/>
</dbReference>
<sequence length="189" mass="20565">MRVAIYCGSAEGRSEDYVKSVWSLGQYLAKQGVDVVYGGGNVGLMGVIANAVLDAGGKVVGVIPNHLKQKEIAHLGLTELHIVADMHERKAKMMALADAFVALPGGVGTLEEIFEAWTWGQLGLHQKGCAFYNVKGFYDPLFTMVESMQAAGFVKPTYLDMLIRESTPEALLVALRNYQAPQAKWSKSE</sequence>
<comment type="similarity">
    <text evidence="2 3">Belongs to the LOG family.</text>
</comment>
<evidence type="ECO:0000313" key="5">
    <source>
        <dbReference type="Proteomes" id="UP000252086"/>
    </source>
</evidence>
<dbReference type="GO" id="GO:0008714">
    <property type="term" value="F:AMP nucleosidase activity"/>
    <property type="evidence" value="ECO:0007669"/>
    <property type="project" value="UniProtKB-EC"/>
</dbReference>
<name>A0A366CVQ5_9GAMM</name>
<dbReference type="InterPro" id="IPR005269">
    <property type="entry name" value="LOG"/>
</dbReference>
<dbReference type="GO" id="GO:0005829">
    <property type="term" value="C:cytosol"/>
    <property type="evidence" value="ECO:0007669"/>
    <property type="project" value="TreeGrafter"/>
</dbReference>
<proteinExistence type="inferred from homology"/>
<dbReference type="PANTHER" id="PTHR31223">
    <property type="entry name" value="LOG FAMILY PROTEIN YJL055W"/>
    <property type="match status" value="1"/>
</dbReference>
<keyword evidence="3" id="KW-0203">Cytokinin biosynthesis</keyword>
<dbReference type="OrthoDB" id="9801098at2"/>
<reference evidence="4 5" key="1">
    <citation type="submission" date="2018-06" db="EMBL/GenBank/DDBJ databases">
        <title>Genomic Encyclopedia of Type Strains, Phase III (KMG-III): the genomes of soil and plant-associated and newly described type strains.</title>
        <authorList>
            <person name="Whitman W."/>
        </authorList>
    </citation>
    <scope>NUCLEOTIDE SEQUENCE [LARGE SCALE GENOMIC DNA]</scope>
    <source>
        <strain evidence="4 5">CECT 7732</strain>
    </source>
</reference>
<evidence type="ECO:0000256" key="2">
    <source>
        <dbReference type="ARBA" id="ARBA00006763"/>
    </source>
</evidence>
<dbReference type="Proteomes" id="UP000252086">
    <property type="component" value="Unassembled WGS sequence"/>
</dbReference>
<dbReference type="SUPFAM" id="SSF102405">
    <property type="entry name" value="MCP/YpsA-like"/>
    <property type="match status" value="1"/>
</dbReference>